<evidence type="ECO:0008006" key="4">
    <source>
        <dbReference type="Google" id="ProtNLM"/>
    </source>
</evidence>
<evidence type="ECO:0000313" key="3">
    <source>
        <dbReference type="Proteomes" id="UP001465755"/>
    </source>
</evidence>
<protein>
    <recommendedName>
        <fullName evidence="4">Cytochrome P450</fullName>
    </recommendedName>
</protein>
<keyword evidence="1" id="KW-0812">Transmembrane</keyword>
<keyword evidence="1" id="KW-0472">Membrane</keyword>
<dbReference type="GO" id="GO:0020037">
    <property type="term" value="F:heme binding"/>
    <property type="evidence" value="ECO:0007669"/>
    <property type="project" value="InterPro"/>
</dbReference>
<name>A0AAW1PL80_9CHLO</name>
<proteinExistence type="predicted"/>
<dbReference type="GO" id="GO:0016705">
    <property type="term" value="F:oxidoreductase activity, acting on paired donors, with incorporation or reduction of molecular oxygen"/>
    <property type="evidence" value="ECO:0007669"/>
    <property type="project" value="InterPro"/>
</dbReference>
<feature type="transmembrane region" description="Helical" evidence="1">
    <location>
        <begin position="16"/>
        <end position="37"/>
    </location>
</feature>
<dbReference type="GO" id="GO:0005506">
    <property type="term" value="F:iron ion binding"/>
    <property type="evidence" value="ECO:0007669"/>
    <property type="project" value="InterPro"/>
</dbReference>
<reference evidence="2 3" key="1">
    <citation type="journal article" date="2024" name="Nat. Commun.">
        <title>Phylogenomics reveals the evolutionary origins of lichenization in chlorophyte algae.</title>
        <authorList>
            <person name="Puginier C."/>
            <person name="Libourel C."/>
            <person name="Otte J."/>
            <person name="Skaloud P."/>
            <person name="Haon M."/>
            <person name="Grisel S."/>
            <person name="Petersen M."/>
            <person name="Berrin J.G."/>
            <person name="Delaux P.M."/>
            <person name="Dal Grande F."/>
            <person name="Keller J."/>
        </authorList>
    </citation>
    <scope>NUCLEOTIDE SEQUENCE [LARGE SCALE GENOMIC DNA]</scope>
    <source>
        <strain evidence="2 3">SAG 2036</strain>
    </source>
</reference>
<dbReference type="GO" id="GO:0004497">
    <property type="term" value="F:monooxygenase activity"/>
    <property type="evidence" value="ECO:0007669"/>
    <property type="project" value="InterPro"/>
</dbReference>
<dbReference type="Gene3D" id="1.10.630.10">
    <property type="entry name" value="Cytochrome P450"/>
    <property type="match status" value="1"/>
</dbReference>
<dbReference type="Proteomes" id="UP001465755">
    <property type="component" value="Unassembled WGS sequence"/>
</dbReference>
<keyword evidence="1" id="KW-1133">Transmembrane helix</keyword>
<evidence type="ECO:0000256" key="1">
    <source>
        <dbReference type="SAM" id="Phobius"/>
    </source>
</evidence>
<organism evidence="2 3">
    <name type="scientific">Symbiochloris irregularis</name>
    <dbReference type="NCBI Taxonomy" id="706552"/>
    <lineage>
        <taxon>Eukaryota</taxon>
        <taxon>Viridiplantae</taxon>
        <taxon>Chlorophyta</taxon>
        <taxon>core chlorophytes</taxon>
        <taxon>Trebouxiophyceae</taxon>
        <taxon>Trebouxiales</taxon>
        <taxon>Trebouxiaceae</taxon>
        <taxon>Symbiochloris</taxon>
    </lineage>
</organism>
<evidence type="ECO:0000313" key="2">
    <source>
        <dbReference type="EMBL" id="KAK9810633.1"/>
    </source>
</evidence>
<gene>
    <name evidence="2" type="ORF">WJX73_005992</name>
</gene>
<dbReference type="InterPro" id="IPR036396">
    <property type="entry name" value="Cyt_P450_sf"/>
</dbReference>
<dbReference type="AlphaFoldDB" id="A0AAW1PL80"/>
<keyword evidence="3" id="KW-1185">Reference proteome</keyword>
<dbReference type="EMBL" id="JALJOQ010000015">
    <property type="protein sequence ID" value="KAK9810633.1"/>
    <property type="molecule type" value="Genomic_DNA"/>
</dbReference>
<sequence>MLLLDDLLDRLPSLRVAPFSLPVVVCCVLLYLAYVCLRKNQYDIFSIPGAPTYAVLGHIPVQLLSNWAREYGPFVRLELGFGQRWILVADPTAAAKVISRGPEAHDKDVSHYKIYSRLSKAPRGSRIRKGFDLVRLKALELADILAQAGPDKTFDADEMGLRLTLDVIGTAGFGHDFKALQTAECPLLDILPQVVDYCEMHDGFSELIPEFFFQLSKVNLTTSFDWKCIMVSQSWSLSPISSSP</sequence>
<dbReference type="SUPFAM" id="SSF48264">
    <property type="entry name" value="Cytochrome P450"/>
    <property type="match status" value="1"/>
</dbReference>
<accession>A0AAW1PL80</accession>
<comment type="caution">
    <text evidence="2">The sequence shown here is derived from an EMBL/GenBank/DDBJ whole genome shotgun (WGS) entry which is preliminary data.</text>
</comment>